<dbReference type="AlphaFoldDB" id="E6VGI6"/>
<reference evidence="2" key="1">
    <citation type="submission" date="2010-12" db="EMBL/GenBank/DDBJ databases">
        <title>Complete sequence of Rhodopseudomonas palustris DX-1.</title>
        <authorList>
            <consortium name="US DOE Joint Genome Institute"/>
            <person name="Lucas S."/>
            <person name="Copeland A."/>
            <person name="Lapidus A."/>
            <person name="Cheng J.-F."/>
            <person name="Goodwin L."/>
            <person name="Pitluck S."/>
            <person name="Misra M."/>
            <person name="Chertkov O."/>
            <person name="Detter J.C."/>
            <person name="Han C."/>
            <person name="Tapia R."/>
            <person name="Land M."/>
            <person name="Hauser L."/>
            <person name="Kyrpides N."/>
            <person name="Ivanova N."/>
            <person name="Ovchinnikova G."/>
            <person name="Logan B."/>
            <person name="Oda Y."/>
            <person name="Harwood C."/>
            <person name="Woyke T."/>
        </authorList>
    </citation>
    <scope>NUCLEOTIDE SEQUENCE [LARGE SCALE GENOMIC DNA]</scope>
    <source>
        <strain evidence="2">DX-1</strain>
    </source>
</reference>
<evidence type="ECO:0000313" key="2">
    <source>
        <dbReference type="EMBL" id="ADU44126.1"/>
    </source>
</evidence>
<dbReference type="EMBL" id="CP002418">
    <property type="protein sequence ID" value="ADU44126.1"/>
    <property type="molecule type" value="Genomic_DNA"/>
</dbReference>
<dbReference type="Proteomes" id="UP000001402">
    <property type="component" value="Chromosome"/>
</dbReference>
<sequence>MAIVRPKDKTRVTSPASGDIVLLDGASVRSILVTDFLSTRQPLDATLTALAALDASAGLLVETTADSFVKRVLTGTANEIAVANGSGSGGNPTLSLPAALVFTGKTIAGGTFNGPAISSPTGIAKGDVGLGNVDNTSDATKNAAAVALTNKIINASNNTISNLTTSMFAAGVVDNDSALSASSSTRIPTQAAVKAYADQLIAANDAMVFKGVIDCSTNPNYPAADRGWTYKVSAPGKIGGASGVAVENGDTLMCLNDGVASGNHATVGAQWNIMQANLVGAVTGPAASTSGNVATFAGTGGTVIQDGGKALPAGAIVGTTDAQALTGKTYNGLTITTTTGSFTLAAGKTLTASNTLTLTGADGASVAFGAGGTVAYTAAKLSVFGATSSAELAGVISDETGTGALVFANGPTLINPDVGTQAIGDNSTKAASTAWVTSKIAAVSSGVTTLGGQSGALTFDGGSMSSGVMKLLRYDAAQTLSGAEAAQGRSNLGIAWEPIASAALAGLSYVELAIPSGWKAFKLFVSNVNLSVASEVYTRMKVGAETDYAASSGDYVTQTAVGAGSSVVGQSSGTDGWILVSLAPTAASANLESEITIGPGSAGSQATIKIESSYYNTTPALRLATVAGRRTTNARLTSLFIGLFSGTFTSGQVVLLGIR</sequence>
<dbReference type="BioCyc" id="RPAL652103:RPDX1_RS12480-MONOMER"/>
<gene>
    <name evidence="2" type="ordered locus">Rpdx1_2535</name>
</gene>
<protein>
    <submittedName>
        <fullName evidence="2">Uncharacterized protein</fullName>
    </submittedName>
</protein>
<organism evidence="2 3">
    <name type="scientific">Rhodopseudomonas palustris (strain DX-1)</name>
    <dbReference type="NCBI Taxonomy" id="652103"/>
    <lineage>
        <taxon>Bacteria</taxon>
        <taxon>Pseudomonadati</taxon>
        <taxon>Pseudomonadota</taxon>
        <taxon>Alphaproteobacteria</taxon>
        <taxon>Hyphomicrobiales</taxon>
        <taxon>Nitrobacteraceae</taxon>
        <taxon>Rhodopseudomonas</taxon>
    </lineage>
</organism>
<keyword evidence="1" id="KW-1133">Transmembrane helix</keyword>
<accession>E6VGI6</accession>
<evidence type="ECO:0000313" key="3">
    <source>
        <dbReference type="Proteomes" id="UP000001402"/>
    </source>
</evidence>
<dbReference type="eggNOG" id="ENOG50335IH">
    <property type="taxonomic scope" value="Bacteria"/>
</dbReference>
<dbReference type="OrthoDB" id="7366994at2"/>
<dbReference type="KEGG" id="rpx:Rpdx1_2535"/>
<dbReference type="STRING" id="652103.Rpdx1_2535"/>
<dbReference type="HOGENOM" id="CLU_416111_0_0_5"/>
<keyword evidence="1" id="KW-0812">Transmembrane</keyword>
<keyword evidence="1" id="KW-0472">Membrane</keyword>
<proteinExistence type="predicted"/>
<name>E6VGI6_RHOPX</name>
<feature type="transmembrane region" description="Helical" evidence="1">
    <location>
        <begin position="639"/>
        <end position="658"/>
    </location>
</feature>
<evidence type="ECO:0000256" key="1">
    <source>
        <dbReference type="SAM" id="Phobius"/>
    </source>
</evidence>